<gene>
    <name evidence="1" type="ORF">KPL71_020646</name>
</gene>
<reference evidence="2" key="1">
    <citation type="journal article" date="2023" name="Hortic. Res.">
        <title>A chromosome-level phased genome enabling allele-level studies in sweet orange: a case study on citrus Huanglongbing tolerance.</title>
        <authorList>
            <person name="Wu B."/>
            <person name="Yu Q."/>
            <person name="Deng Z."/>
            <person name="Duan Y."/>
            <person name="Luo F."/>
            <person name="Gmitter F. Jr."/>
        </authorList>
    </citation>
    <scope>NUCLEOTIDE SEQUENCE [LARGE SCALE GENOMIC DNA]</scope>
    <source>
        <strain evidence="2">cv. Valencia</strain>
    </source>
</reference>
<evidence type="ECO:0000313" key="1">
    <source>
        <dbReference type="EMBL" id="KAH9714395.1"/>
    </source>
</evidence>
<keyword evidence="2" id="KW-1185">Reference proteome</keyword>
<organism evidence="1 2">
    <name type="scientific">Citrus sinensis</name>
    <name type="common">Sweet orange</name>
    <name type="synonym">Citrus aurantium var. sinensis</name>
    <dbReference type="NCBI Taxonomy" id="2711"/>
    <lineage>
        <taxon>Eukaryota</taxon>
        <taxon>Viridiplantae</taxon>
        <taxon>Streptophyta</taxon>
        <taxon>Embryophyta</taxon>
        <taxon>Tracheophyta</taxon>
        <taxon>Spermatophyta</taxon>
        <taxon>Magnoliopsida</taxon>
        <taxon>eudicotyledons</taxon>
        <taxon>Gunneridae</taxon>
        <taxon>Pentapetalae</taxon>
        <taxon>rosids</taxon>
        <taxon>malvids</taxon>
        <taxon>Sapindales</taxon>
        <taxon>Rutaceae</taxon>
        <taxon>Aurantioideae</taxon>
        <taxon>Citrus</taxon>
    </lineage>
</organism>
<dbReference type="EMBL" id="CM039176">
    <property type="protein sequence ID" value="KAH9714395.1"/>
    <property type="molecule type" value="Genomic_DNA"/>
</dbReference>
<name>A0ACB8JA10_CITSI</name>
<evidence type="ECO:0000313" key="2">
    <source>
        <dbReference type="Proteomes" id="UP000829398"/>
    </source>
</evidence>
<accession>A0ACB8JA10</accession>
<protein>
    <submittedName>
        <fullName evidence="1">G-type lectin S-receptor-like serine/threonine-protein kinase</fullName>
    </submittedName>
</protein>
<proteinExistence type="predicted"/>
<comment type="caution">
    <text evidence="1">The sequence shown here is derived from an EMBL/GenBank/DDBJ whole genome shotgun (WGS) entry which is preliminary data.</text>
</comment>
<dbReference type="Proteomes" id="UP000829398">
    <property type="component" value="Chromosome 7"/>
</dbReference>
<sequence>MVSANQRFRLGFFNPPSTTTHYLAISYVKPHELGDDETDKLVWIANRNTPIFDTSGSLTIDSNDGNLKILHNGGDPIAVSSIPGAGNNTIAILQDSGNLVLQEANHDGSTRRVLWQSFDYPTDTFLPGMKLGINLEADKKWFLQSWITEESPAQGSFTLGVDPNFTNHLSIWWRGEFHSNIGLWRNGIFDSSGDSTISDFIFSYTSNKQEKYFTYSVKGNVTLFPRLRIMADGILATHNGKERLIEGYPVCRNASSDFKTITALSGDISNDGFTFKESDNMTINDCQLACQKNCSCIAFASPNENNKTGCQIWSEGTNFTDAVFANPVFTYRLIYIRETTAAGDSGKKGSFEKGKKRWSSKTLKAVIATPLAAILFLCMCYLTWRKVYKAKEKWNQERILRELGDNLSLATTQQKRKTQEKGHSMSHDLKIFDFQTIVAATNNFSLINKIGEGGFGPVYKGKLPDGREVAMKRLSRNSGQGMVEFKNEAKLIAKLQHNNLVRLLGCSLLGEEKILVYEYMPNKSLDFFIFGTLRVIHRDLKASNILLDDQMNPKISDFGLARIFGVNELEVNTNRVVGTYGYMSPEYAMSGIVSMKIDVFSFGVLVLEIVSGKKNNSCYHSERPLNLIGYDQPTDRPTMSDVVSMLTNETMILPAPKQPAFFVDVNPDEEVLDVLNNDSKHCSVNSATISVLEAR</sequence>